<dbReference type="Pfam" id="PF22725">
    <property type="entry name" value="GFO_IDH_MocA_C3"/>
    <property type="match status" value="1"/>
</dbReference>
<dbReference type="GO" id="GO:0016491">
    <property type="term" value="F:oxidoreductase activity"/>
    <property type="evidence" value="ECO:0007669"/>
    <property type="project" value="UniProtKB-KW"/>
</dbReference>
<name>A0A9X1I5U3_9FLAO</name>
<gene>
    <name evidence="5" type="ORF">LG651_09030</name>
</gene>
<dbReference type="Gene3D" id="3.40.50.720">
    <property type="entry name" value="NAD(P)-binding Rossmann-like Domain"/>
    <property type="match status" value="1"/>
</dbReference>
<accession>A0A9X1I5U3</accession>
<dbReference type="InterPro" id="IPR050984">
    <property type="entry name" value="Gfo/Idh/MocA_domain"/>
</dbReference>
<dbReference type="SUPFAM" id="SSF51735">
    <property type="entry name" value="NAD(P)-binding Rossmann-fold domains"/>
    <property type="match status" value="1"/>
</dbReference>
<evidence type="ECO:0000313" key="5">
    <source>
        <dbReference type="EMBL" id="MCB4808395.1"/>
    </source>
</evidence>
<sequence>MLKQDKKVIKWGIIGLGNIAHKFAKDLLTIPDAELYAVASRTQEKADDFANTYQAKKAYASYEDLANDSNIDAVYIATPHVFHKENTIMCLQKGIAVLCEKPFAMNANEVEDMITCAKENNTLLMEALWTAFLPHYQFVLNEIKNETHGKLLNLKADFGFSRPFDESKRLFGKNLGGGSLLDIGIYPIFVALSTLGIPEHINADATFFENEVDASCTMTFNYKNGVEAQLKSSIKEVLPTEAIFTFEDASIKINTMFHQPSTVTITKNGVEETKDFGYTTIGYNFETIHFNDLIKSGKTESDIMTFDFSRKLIALLDEVSNIIGLKYS</sequence>
<dbReference type="InterPro" id="IPR036291">
    <property type="entry name" value="NAD(P)-bd_dom_sf"/>
</dbReference>
<organism evidence="5 6">
    <name type="scientific">Neotamlana sargassicola</name>
    <dbReference type="NCBI Taxonomy" id="2883125"/>
    <lineage>
        <taxon>Bacteria</taxon>
        <taxon>Pseudomonadati</taxon>
        <taxon>Bacteroidota</taxon>
        <taxon>Flavobacteriia</taxon>
        <taxon>Flavobacteriales</taxon>
        <taxon>Flavobacteriaceae</taxon>
        <taxon>Neotamlana</taxon>
    </lineage>
</organism>
<dbReference type="Pfam" id="PF01408">
    <property type="entry name" value="GFO_IDH_MocA"/>
    <property type="match status" value="1"/>
</dbReference>
<evidence type="ECO:0000256" key="1">
    <source>
        <dbReference type="ARBA" id="ARBA00010928"/>
    </source>
</evidence>
<dbReference type="EMBL" id="JAJAPX010000003">
    <property type="protein sequence ID" value="MCB4808395.1"/>
    <property type="molecule type" value="Genomic_DNA"/>
</dbReference>
<dbReference type="AlphaFoldDB" id="A0A9X1I5U3"/>
<feature type="domain" description="Gfo/Idh/MocA-like oxidoreductase N-terminal" evidence="3">
    <location>
        <begin position="9"/>
        <end position="125"/>
    </location>
</feature>
<dbReference type="Proteomes" id="UP001139286">
    <property type="component" value="Unassembled WGS sequence"/>
</dbReference>
<feature type="domain" description="GFO/IDH/MocA-like oxidoreductase" evidence="4">
    <location>
        <begin position="143"/>
        <end position="235"/>
    </location>
</feature>
<dbReference type="SUPFAM" id="SSF55347">
    <property type="entry name" value="Glyceraldehyde-3-phosphate dehydrogenase-like, C-terminal domain"/>
    <property type="match status" value="1"/>
</dbReference>
<comment type="caution">
    <text evidence="5">The sequence shown here is derived from an EMBL/GenBank/DDBJ whole genome shotgun (WGS) entry which is preliminary data.</text>
</comment>
<dbReference type="InterPro" id="IPR055170">
    <property type="entry name" value="GFO_IDH_MocA-like_dom"/>
</dbReference>
<dbReference type="RefSeq" id="WP_226695807.1">
    <property type="nucleotide sequence ID" value="NZ_JAJAPX010000003.1"/>
</dbReference>
<evidence type="ECO:0000259" key="4">
    <source>
        <dbReference type="Pfam" id="PF22725"/>
    </source>
</evidence>
<reference evidence="5" key="1">
    <citation type="submission" date="2021-10" db="EMBL/GenBank/DDBJ databases">
        <title>Tamlana sargassums sp. nov., and Tamlana laminarinivorans sp. nov., two new bacteria isolated from the brown alga.</title>
        <authorList>
            <person name="Li J."/>
        </authorList>
    </citation>
    <scope>NUCLEOTIDE SEQUENCE</scope>
    <source>
        <strain evidence="5">62-3</strain>
    </source>
</reference>
<evidence type="ECO:0000259" key="3">
    <source>
        <dbReference type="Pfam" id="PF01408"/>
    </source>
</evidence>
<proteinExistence type="inferred from homology"/>
<comment type="similarity">
    <text evidence="1">Belongs to the Gfo/Idh/MocA family.</text>
</comment>
<dbReference type="InterPro" id="IPR000683">
    <property type="entry name" value="Gfo/Idh/MocA-like_OxRdtase_N"/>
</dbReference>
<protein>
    <submittedName>
        <fullName evidence="5">Gfo/Idh/MocA family oxidoreductase</fullName>
    </submittedName>
</protein>
<dbReference type="Gene3D" id="3.30.360.10">
    <property type="entry name" value="Dihydrodipicolinate Reductase, domain 2"/>
    <property type="match status" value="1"/>
</dbReference>
<keyword evidence="2" id="KW-0560">Oxidoreductase</keyword>
<dbReference type="GO" id="GO:0000166">
    <property type="term" value="F:nucleotide binding"/>
    <property type="evidence" value="ECO:0007669"/>
    <property type="project" value="InterPro"/>
</dbReference>
<keyword evidence="6" id="KW-1185">Reference proteome</keyword>
<evidence type="ECO:0000313" key="6">
    <source>
        <dbReference type="Proteomes" id="UP001139286"/>
    </source>
</evidence>
<evidence type="ECO:0000256" key="2">
    <source>
        <dbReference type="ARBA" id="ARBA00023002"/>
    </source>
</evidence>
<dbReference type="PANTHER" id="PTHR22604:SF105">
    <property type="entry name" value="TRANS-1,2-DIHYDROBENZENE-1,2-DIOL DEHYDROGENASE"/>
    <property type="match status" value="1"/>
</dbReference>
<dbReference type="PANTHER" id="PTHR22604">
    <property type="entry name" value="OXIDOREDUCTASES"/>
    <property type="match status" value="1"/>
</dbReference>